<dbReference type="SUPFAM" id="SSF52058">
    <property type="entry name" value="L domain-like"/>
    <property type="match status" value="1"/>
</dbReference>
<keyword evidence="4" id="KW-1133">Transmembrane helix</keyword>
<dbReference type="FunFam" id="3.80.10.10:FF:001164">
    <property type="entry name" value="GH01279p"/>
    <property type="match status" value="1"/>
</dbReference>
<dbReference type="OrthoDB" id="6413701at2759"/>
<keyword evidence="2" id="KW-0732">Signal</keyword>
<keyword evidence="3" id="KW-0677">Repeat</keyword>
<dbReference type="PANTHER" id="PTHR24369">
    <property type="entry name" value="ANTIGEN BSP, PUTATIVE-RELATED"/>
    <property type="match status" value="1"/>
</dbReference>
<keyword evidence="4" id="KW-0812">Transmembrane</keyword>
<dbReference type="InterPro" id="IPR050541">
    <property type="entry name" value="LRR_TM_domain-containing"/>
</dbReference>
<dbReference type="PROSITE" id="PS51450">
    <property type="entry name" value="LRR"/>
    <property type="match status" value="4"/>
</dbReference>
<evidence type="ECO:0000256" key="1">
    <source>
        <dbReference type="ARBA" id="ARBA00022614"/>
    </source>
</evidence>
<dbReference type="Pfam" id="PF13855">
    <property type="entry name" value="LRR_8"/>
    <property type="match status" value="4"/>
</dbReference>
<keyword evidence="4" id="KW-0472">Membrane</keyword>
<evidence type="ECO:0000256" key="4">
    <source>
        <dbReference type="SAM" id="Phobius"/>
    </source>
</evidence>
<feature type="transmembrane region" description="Helical" evidence="4">
    <location>
        <begin position="506"/>
        <end position="524"/>
    </location>
</feature>
<gene>
    <name evidence="6" type="ORF">TNIN_273581</name>
</gene>
<keyword evidence="1" id="KW-0433">Leucine-rich repeat</keyword>
<dbReference type="AlphaFoldDB" id="A0A8X6YER2"/>
<reference evidence="6" key="1">
    <citation type="submission" date="2020-08" db="EMBL/GenBank/DDBJ databases">
        <title>Multicomponent nature underlies the extraordinary mechanical properties of spider dragline silk.</title>
        <authorList>
            <person name="Kono N."/>
            <person name="Nakamura H."/>
            <person name="Mori M."/>
            <person name="Yoshida Y."/>
            <person name="Ohtoshi R."/>
            <person name="Malay A.D."/>
            <person name="Moran D.A.P."/>
            <person name="Tomita M."/>
            <person name="Numata K."/>
            <person name="Arakawa K."/>
        </authorList>
    </citation>
    <scope>NUCLEOTIDE SEQUENCE</scope>
</reference>
<proteinExistence type="predicted"/>
<dbReference type="InterPro" id="IPR032675">
    <property type="entry name" value="LRR_dom_sf"/>
</dbReference>
<dbReference type="PANTHER" id="PTHR24369:SF210">
    <property type="entry name" value="CHAOPTIN-RELATED"/>
    <property type="match status" value="1"/>
</dbReference>
<dbReference type="InterPro" id="IPR003591">
    <property type="entry name" value="Leu-rich_rpt_typical-subtyp"/>
</dbReference>
<sequence>MEERSLNTKEKKDLEWGKEAYKSIIFEVLYEAVDQKQKTRKRKSVKTGPANDAADMTLPTFIAVLLTLNLCQCGRFGCPTRVQIKPCLCNEKSRGLDISCENAKVDQLREALASVAQTKQAIWYLKLRNNHLGTLPSHLLQGLDVRHFIALHCNLSAVDESAFSGIADKLETLDFAQNAFERVPSHAIENLTALVSLNLNYNRLEILHAEAFKGLQSLLRLSLYGNRIKFIDNLAFVGVGRNLTRINLGANQLTAVPSRPLKNLALLQRLQLHENHIEALLPEEFAIMGGESLDVLDLANNRVQTLPPRAFMSLQVLNSLDLERNLITNIHVHAFQGIEDSLEWLKLGVNRLEEIPAQPLKNLSRLRQLDLRGNNISKVKEDDFLPYGKNLKFIYLQNNWLTSIDPIAFVSLDSLEWLHLQSNQLNTFPYETYSPVLNTLQVFDIHDNPIHCDCKIAWLRDWIQNKGASIVKLPQHTRCETPEEYQNMPLAEIPNDQLICVAKASITYAAIFVQLFSLAVWYILS</sequence>
<feature type="domain" description="LRRCT" evidence="5">
    <location>
        <begin position="448"/>
        <end position="501"/>
    </location>
</feature>
<evidence type="ECO:0000256" key="3">
    <source>
        <dbReference type="ARBA" id="ARBA00022737"/>
    </source>
</evidence>
<evidence type="ECO:0000313" key="6">
    <source>
        <dbReference type="EMBL" id="GFY70958.1"/>
    </source>
</evidence>
<evidence type="ECO:0000313" key="7">
    <source>
        <dbReference type="Proteomes" id="UP000886998"/>
    </source>
</evidence>
<dbReference type="SMART" id="SM00365">
    <property type="entry name" value="LRR_SD22"/>
    <property type="match status" value="5"/>
</dbReference>
<keyword evidence="7" id="KW-1185">Reference proteome</keyword>
<dbReference type="Gene3D" id="3.80.10.10">
    <property type="entry name" value="Ribonuclease Inhibitor"/>
    <property type="match status" value="3"/>
</dbReference>
<evidence type="ECO:0000256" key="2">
    <source>
        <dbReference type="ARBA" id="ARBA00022729"/>
    </source>
</evidence>
<dbReference type="SMART" id="SM00369">
    <property type="entry name" value="LRR_TYP"/>
    <property type="match status" value="11"/>
</dbReference>
<dbReference type="InterPro" id="IPR001611">
    <property type="entry name" value="Leu-rich_rpt"/>
</dbReference>
<accession>A0A8X6YER2</accession>
<organism evidence="6 7">
    <name type="scientific">Trichonephila inaurata madagascariensis</name>
    <dbReference type="NCBI Taxonomy" id="2747483"/>
    <lineage>
        <taxon>Eukaryota</taxon>
        <taxon>Metazoa</taxon>
        <taxon>Ecdysozoa</taxon>
        <taxon>Arthropoda</taxon>
        <taxon>Chelicerata</taxon>
        <taxon>Arachnida</taxon>
        <taxon>Araneae</taxon>
        <taxon>Araneomorphae</taxon>
        <taxon>Entelegynae</taxon>
        <taxon>Araneoidea</taxon>
        <taxon>Nephilidae</taxon>
        <taxon>Trichonephila</taxon>
        <taxon>Trichonephila inaurata</taxon>
    </lineage>
</organism>
<protein>
    <recommendedName>
        <fullName evidence="5">LRRCT domain-containing protein</fullName>
    </recommendedName>
</protein>
<dbReference type="GO" id="GO:0005886">
    <property type="term" value="C:plasma membrane"/>
    <property type="evidence" value="ECO:0007669"/>
    <property type="project" value="TreeGrafter"/>
</dbReference>
<comment type="caution">
    <text evidence="6">The sequence shown here is derived from an EMBL/GenBank/DDBJ whole genome shotgun (WGS) entry which is preliminary data.</text>
</comment>
<dbReference type="InterPro" id="IPR000483">
    <property type="entry name" value="Cys-rich_flank_reg_C"/>
</dbReference>
<evidence type="ECO:0000259" key="5">
    <source>
        <dbReference type="SMART" id="SM00082"/>
    </source>
</evidence>
<dbReference type="EMBL" id="BMAV01018532">
    <property type="protein sequence ID" value="GFY70958.1"/>
    <property type="molecule type" value="Genomic_DNA"/>
</dbReference>
<dbReference type="Proteomes" id="UP000886998">
    <property type="component" value="Unassembled WGS sequence"/>
</dbReference>
<dbReference type="SMART" id="SM00082">
    <property type="entry name" value="LRRCT"/>
    <property type="match status" value="1"/>
</dbReference>
<name>A0A8X6YER2_9ARAC</name>